<dbReference type="PANTHER" id="PTHR37542">
    <property type="entry name" value="HELO DOMAIN-CONTAINING PROTEIN-RELATED"/>
    <property type="match status" value="1"/>
</dbReference>
<accession>A0A2T3Z3B0</accession>
<evidence type="ECO:0000313" key="1">
    <source>
        <dbReference type="EMBL" id="PTB39282.1"/>
    </source>
</evidence>
<gene>
    <name evidence="1" type="ORF">M441DRAFT_435372</name>
</gene>
<dbReference type="Proteomes" id="UP000240493">
    <property type="component" value="Unassembled WGS sequence"/>
</dbReference>
<protein>
    <recommendedName>
        <fullName evidence="3">Protein kinase domain-containing protein</fullName>
    </recommendedName>
</protein>
<name>A0A2T3Z3B0_TRIA4</name>
<sequence length="113" mass="13008">MLLNAPKHPVFRTLDCVGIINEPIKSRDMYVYRWSVESESPTAPRTLHELLSSTFKPSLTCRFSLAHQLSRALFYMHLANRMHKSFSSHNVLFFSAFSDSPRTLNNPYIVGFS</sequence>
<evidence type="ECO:0008006" key="3">
    <source>
        <dbReference type="Google" id="ProtNLM"/>
    </source>
</evidence>
<dbReference type="EMBL" id="KZ679264">
    <property type="protein sequence ID" value="PTB39282.1"/>
    <property type="molecule type" value="Genomic_DNA"/>
</dbReference>
<dbReference type="OrthoDB" id="4897567at2759"/>
<proteinExistence type="predicted"/>
<dbReference type="InterPro" id="IPR011009">
    <property type="entry name" value="Kinase-like_dom_sf"/>
</dbReference>
<dbReference type="SUPFAM" id="SSF56112">
    <property type="entry name" value="Protein kinase-like (PK-like)"/>
    <property type="match status" value="1"/>
</dbReference>
<dbReference type="AlphaFoldDB" id="A0A2T3Z3B0"/>
<evidence type="ECO:0000313" key="2">
    <source>
        <dbReference type="Proteomes" id="UP000240493"/>
    </source>
</evidence>
<reference evidence="1 2" key="1">
    <citation type="submission" date="2016-07" db="EMBL/GenBank/DDBJ databases">
        <title>Multiple horizontal gene transfer events from other fungi enriched the ability of initially mycotrophic Trichoderma (Ascomycota) to feed on dead plant biomass.</title>
        <authorList>
            <consortium name="DOE Joint Genome Institute"/>
            <person name="Aerts A."/>
            <person name="Atanasova L."/>
            <person name="Chenthamara K."/>
            <person name="Zhang J."/>
            <person name="Grujic M."/>
            <person name="Henrissat B."/>
            <person name="Kuo A."/>
            <person name="Salamov A."/>
            <person name="Lipzen A."/>
            <person name="Labutti K."/>
            <person name="Barry K."/>
            <person name="Miao Y."/>
            <person name="Rahimi M.J."/>
            <person name="Shen Q."/>
            <person name="Grigoriev I.V."/>
            <person name="Kubicek C.P."/>
            <person name="Druzhinina I.S."/>
        </authorList>
    </citation>
    <scope>NUCLEOTIDE SEQUENCE [LARGE SCALE GENOMIC DNA]</scope>
    <source>
        <strain evidence="1 2">CBS 433.97</strain>
    </source>
</reference>
<keyword evidence="2" id="KW-1185">Reference proteome</keyword>
<organism evidence="1 2">
    <name type="scientific">Trichoderma asperellum (strain ATCC 204424 / CBS 433.97 / NBRC 101777)</name>
    <dbReference type="NCBI Taxonomy" id="1042311"/>
    <lineage>
        <taxon>Eukaryota</taxon>
        <taxon>Fungi</taxon>
        <taxon>Dikarya</taxon>
        <taxon>Ascomycota</taxon>
        <taxon>Pezizomycotina</taxon>
        <taxon>Sordariomycetes</taxon>
        <taxon>Hypocreomycetidae</taxon>
        <taxon>Hypocreales</taxon>
        <taxon>Hypocreaceae</taxon>
        <taxon>Trichoderma</taxon>
    </lineage>
</organism>